<dbReference type="Proteomes" id="UP000254181">
    <property type="component" value="Unassembled WGS sequence"/>
</dbReference>
<feature type="domain" description="Glycosyltransferase 2-like" evidence="1">
    <location>
        <begin position="8"/>
        <end position="136"/>
    </location>
</feature>
<evidence type="ECO:0000313" key="2">
    <source>
        <dbReference type="EMBL" id="STP20916.1"/>
    </source>
</evidence>
<evidence type="ECO:0000259" key="1">
    <source>
        <dbReference type="Pfam" id="PF00535"/>
    </source>
</evidence>
<dbReference type="Gene3D" id="3.90.550.10">
    <property type="entry name" value="Spore Coat Polysaccharide Biosynthesis Protein SpsA, Chain A"/>
    <property type="match status" value="1"/>
</dbReference>
<protein>
    <submittedName>
        <fullName evidence="2">Putative glycosyl transferase</fullName>
    </submittedName>
</protein>
<keyword evidence="2" id="KW-0808">Transferase</keyword>
<evidence type="ECO:0000313" key="3">
    <source>
        <dbReference type="Proteomes" id="UP000254181"/>
    </source>
</evidence>
<sequence length="214" mass="23575">MSVNFSPCVLIPCYNHGAMMPGVLARLKPFNLPCIVVDDGSDAATQQQLDNLVSEQPGVTLIRLAENAGKGAAVMRGLQAAADAGFSHAVQVDADGQHAIEDIPKLLALAEQHPAALISGQPIYDDSIPRSRLYGRWITHVWVWIETLSLQLKDSMCGFRVYPVAPTLQLAKRATIGKRMDFDTEVMVRLYWQGKYQLFRADPRHLSAGRAFAF</sequence>
<organism evidence="2 3">
    <name type="scientific">Escherichia coli</name>
    <dbReference type="NCBI Taxonomy" id="562"/>
    <lineage>
        <taxon>Bacteria</taxon>
        <taxon>Pseudomonadati</taxon>
        <taxon>Pseudomonadota</taxon>
        <taxon>Gammaproteobacteria</taxon>
        <taxon>Enterobacterales</taxon>
        <taxon>Enterobacteriaceae</taxon>
        <taxon>Escherichia</taxon>
    </lineage>
</organism>
<dbReference type="Pfam" id="PF00535">
    <property type="entry name" value="Glycos_transf_2"/>
    <property type="match status" value="1"/>
</dbReference>
<name>A0A377K9G1_ECOLX</name>
<dbReference type="EMBL" id="UGEM01000004">
    <property type="protein sequence ID" value="STP20916.1"/>
    <property type="molecule type" value="Genomic_DNA"/>
</dbReference>
<dbReference type="PANTHER" id="PTHR10859:SF91">
    <property type="entry name" value="DOLICHYL-PHOSPHATE BETA-GLUCOSYLTRANSFERASE"/>
    <property type="match status" value="1"/>
</dbReference>
<dbReference type="InterPro" id="IPR029044">
    <property type="entry name" value="Nucleotide-diphossugar_trans"/>
</dbReference>
<dbReference type="AlphaFoldDB" id="A0A377K9G1"/>
<reference evidence="2 3" key="1">
    <citation type="submission" date="2018-06" db="EMBL/GenBank/DDBJ databases">
        <authorList>
            <consortium name="Pathogen Informatics"/>
            <person name="Doyle S."/>
        </authorList>
    </citation>
    <scope>NUCLEOTIDE SEQUENCE [LARGE SCALE GENOMIC DNA]</scope>
    <source>
        <strain evidence="2 3">NCTC9075</strain>
    </source>
</reference>
<proteinExistence type="predicted"/>
<accession>A0A377K9G1</accession>
<dbReference type="CDD" id="cd04179">
    <property type="entry name" value="DPM_DPG-synthase_like"/>
    <property type="match status" value="1"/>
</dbReference>
<dbReference type="GO" id="GO:0006487">
    <property type="term" value="P:protein N-linked glycosylation"/>
    <property type="evidence" value="ECO:0007669"/>
    <property type="project" value="TreeGrafter"/>
</dbReference>
<dbReference type="GO" id="GO:0016740">
    <property type="term" value="F:transferase activity"/>
    <property type="evidence" value="ECO:0007669"/>
    <property type="project" value="UniProtKB-KW"/>
</dbReference>
<dbReference type="PANTHER" id="PTHR10859">
    <property type="entry name" value="GLYCOSYL TRANSFERASE"/>
    <property type="match status" value="1"/>
</dbReference>
<gene>
    <name evidence="2" type="ORF">NCTC9075_04383</name>
</gene>
<dbReference type="InterPro" id="IPR001173">
    <property type="entry name" value="Glyco_trans_2-like"/>
</dbReference>
<dbReference type="SUPFAM" id="SSF53448">
    <property type="entry name" value="Nucleotide-diphospho-sugar transferases"/>
    <property type="match status" value="1"/>
</dbReference>